<dbReference type="GO" id="GO:0046872">
    <property type="term" value="F:metal ion binding"/>
    <property type="evidence" value="ECO:0007669"/>
    <property type="project" value="UniProtKB-KW"/>
</dbReference>
<evidence type="ECO:0000256" key="3">
    <source>
        <dbReference type="ARBA" id="ARBA00009519"/>
    </source>
</evidence>
<evidence type="ECO:0000256" key="2">
    <source>
        <dbReference type="ARBA" id="ARBA00001936"/>
    </source>
</evidence>
<dbReference type="GO" id="GO:0006974">
    <property type="term" value="P:DNA damage response"/>
    <property type="evidence" value="ECO:0007669"/>
    <property type="project" value="TreeGrafter"/>
</dbReference>
<evidence type="ECO:0000313" key="9">
    <source>
        <dbReference type="EMBL" id="BBL34889.1"/>
    </source>
</evidence>
<name>A0A4Y1YME3_9PROT</name>
<dbReference type="GO" id="GO:0016791">
    <property type="term" value="F:phosphatase activity"/>
    <property type="evidence" value="ECO:0007669"/>
    <property type="project" value="TreeGrafter"/>
</dbReference>
<protein>
    <recommendedName>
        <fullName evidence="8">Damage-control phosphatase ARMT1-like metal-binding domain-containing protein</fullName>
    </recommendedName>
</protein>
<evidence type="ECO:0000256" key="4">
    <source>
        <dbReference type="ARBA" id="ARBA00022723"/>
    </source>
</evidence>
<dbReference type="EMBL" id="AP019755">
    <property type="protein sequence ID" value="BBL34889.1"/>
    <property type="molecule type" value="Genomic_DNA"/>
</dbReference>
<keyword evidence="10" id="KW-1185">Reference proteome</keyword>
<feature type="domain" description="Damage-control phosphatase ARMT1-like metal-binding" evidence="8">
    <location>
        <begin position="28"/>
        <end position="349"/>
    </location>
</feature>
<comment type="catalytic activity">
    <reaction evidence="1">
        <text>beta-D-fructose 1-phosphate + H2O = D-fructose + phosphate</text>
        <dbReference type="Rhea" id="RHEA:35603"/>
        <dbReference type="ChEBI" id="CHEBI:15377"/>
        <dbReference type="ChEBI" id="CHEBI:37721"/>
        <dbReference type="ChEBI" id="CHEBI:43474"/>
        <dbReference type="ChEBI" id="CHEBI:138881"/>
    </reaction>
</comment>
<dbReference type="KEGG" id="nst:Nstercoris_01140"/>
<dbReference type="SUPFAM" id="SSF111321">
    <property type="entry name" value="AF1104-like"/>
    <property type="match status" value="1"/>
</dbReference>
<keyword evidence="4" id="KW-0479">Metal-binding</keyword>
<gene>
    <name evidence="9" type="ORF">Nstercoris_01140</name>
</gene>
<dbReference type="PANTHER" id="PTHR12260:SF6">
    <property type="entry name" value="DAMAGE-CONTROL PHOSPHATASE ARMT1"/>
    <property type="match status" value="1"/>
</dbReference>
<dbReference type="PANTHER" id="PTHR12260">
    <property type="entry name" value="DAMAGE-CONTROL PHOSPHATASE ARMT1"/>
    <property type="match status" value="1"/>
</dbReference>
<dbReference type="InterPro" id="IPR002791">
    <property type="entry name" value="ARMT1-like_metal-bd"/>
</dbReference>
<evidence type="ECO:0000256" key="1">
    <source>
        <dbReference type="ARBA" id="ARBA00001326"/>
    </source>
</evidence>
<proteinExistence type="inferred from homology"/>
<comment type="cofactor">
    <cofactor evidence="2">
        <name>Mn(2+)</name>
        <dbReference type="ChEBI" id="CHEBI:29035"/>
    </cofactor>
</comment>
<evidence type="ECO:0000256" key="5">
    <source>
        <dbReference type="ARBA" id="ARBA00022801"/>
    </source>
</evidence>
<organism evidence="9 10">
    <name type="scientific">Nitrosomonas stercoris</name>
    <dbReference type="NCBI Taxonomy" id="1444684"/>
    <lineage>
        <taxon>Bacteria</taxon>
        <taxon>Pseudomonadati</taxon>
        <taxon>Pseudomonadota</taxon>
        <taxon>Betaproteobacteria</taxon>
        <taxon>Nitrosomonadales</taxon>
        <taxon>Nitrosomonadaceae</taxon>
        <taxon>Nitrosomonas</taxon>
    </lineage>
</organism>
<dbReference type="InterPro" id="IPR036075">
    <property type="entry name" value="ARMT-1-like_metal-bd_sf"/>
</dbReference>
<evidence type="ECO:0000313" key="10">
    <source>
        <dbReference type="Proteomes" id="UP000316473"/>
    </source>
</evidence>
<evidence type="ECO:0000256" key="7">
    <source>
        <dbReference type="ARBA" id="ARBA00048809"/>
    </source>
</evidence>
<comment type="catalytic activity">
    <reaction evidence="7">
        <text>beta-D-fructose 6-phosphate = dihydroxyacetone + D-glyceraldehyde 3-phosphate</text>
        <dbReference type="Rhea" id="RHEA:28002"/>
        <dbReference type="ChEBI" id="CHEBI:16016"/>
        <dbReference type="ChEBI" id="CHEBI:57634"/>
        <dbReference type="ChEBI" id="CHEBI:59776"/>
    </reaction>
</comment>
<dbReference type="Proteomes" id="UP000316473">
    <property type="component" value="Chromosome"/>
</dbReference>
<accession>A0A4Y1YME3</accession>
<keyword evidence="5" id="KW-0378">Hydrolase</keyword>
<dbReference type="Gene3D" id="1.20.930.60">
    <property type="match status" value="1"/>
</dbReference>
<comment type="similarity">
    <text evidence="3">Belongs to the damage-control phosphatase family. Sugar phosphate phosphatase III subfamily.</text>
</comment>
<dbReference type="Gene3D" id="3.40.50.10880">
    <property type="entry name" value="Uncharacterised protein PF01937, DUF89, domain 3"/>
    <property type="match status" value="1"/>
</dbReference>
<dbReference type="Pfam" id="PF01937">
    <property type="entry name" value="ARMT1-like_dom"/>
    <property type="match status" value="1"/>
</dbReference>
<evidence type="ECO:0000256" key="6">
    <source>
        <dbReference type="ARBA" id="ARBA00023211"/>
    </source>
</evidence>
<sequence>MSSSQQSKPSPSPLTTNEPGSFAAFSLEQRLPTILDQLIQYADTSVVHALQQLATEMQTGTISALPPAIFGTLDQALQPYIGRNWANMPFLTVELYFYARILLAFGYTAITPIDPFQTAKEAANDQAIAALASQPEYCDPTCEIDKLLHRAVIGNTADLSQHIMPTHEQVTLLIDESEVAKKLLTTGMQRIDLVFDNAGADILTDLLLIRRISPYCTHIVAHVRPYPMFISDMTLVNMKALLEKLLASSIPAARQLGQDITQLLHQNKLILRTSPALGVPANFYDNAALTQAIFGNAELVIFKGDLNYRFFAGDQRWLHTTEKNHLLQHFGRSALCLRTIKSEVLVGLTSEIVDHTRTLRSDWLTCGCYGIIQVFAQ</sequence>
<reference evidence="9 10" key="1">
    <citation type="submission" date="2019-06" db="EMBL/GenBank/DDBJ databases">
        <title>Nitrosomonas stercoris KYUHI-S whole genome shotgun sequence.</title>
        <authorList>
            <person name="Nakagawa T."/>
            <person name="Tsuchiya Y."/>
            <person name="Takahashi R."/>
        </authorList>
    </citation>
    <scope>NUCLEOTIDE SEQUENCE [LARGE SCALE GENOMIC DNA]</scope>
    <source>
        <strain evidence="9 10">KYUHI-S</strain>
    </source>
</reference>
<dbReference type="InterPro" id="IPR039763">
    <property type="entry name" value="ARMT1"/>
</dbReference>
<keyword evidence="6" id="KW-0464">Manganese</keyword>
<dbReference type="AlphaFoldDB" id="A0A4Y1YME3"/>
<evidence type="ECO:0000259" key="8">
    <source>
        <dbReference type="Pfam" id="PF01937"/>
    </source>
</evidence>